<feature type="transmembrane region" description="Helical" evidence="2">
    <location>
        <begin position="152"/>
        <end position="175"/>
    </location>
</feature>
<dbReference type="GO" id="GO:0140359">
    <property type="term" value="F:ABC-type transporter activity"/>
    <property type="evidence" value="ECO:0007669"/>
    <property type="project" value="InterPro"/>
</dbReference>
<proteinExistence type="predicted"/>
<keyword evidence="2" id="KW-0472">Membrane</keyword>
<feature type="transmembrane region" description="Helical" evidence="2">
    <location>
        <begin position="181"/>
        <end position="201"/>
    </location>
</feature>
<gene>
    <name evidence="3" type="ORF">FHX33_002182</name>
</gene>
<feature type="transmembrane region" description="Helical" evidence="2">
    <location>
        <begin position="213"/>
        <end position="229"/>
    </location>
</feature>
<feature type="transmembrane region" description="Helical" evidence="2">
    <location>
        <begin position="96"/>
        <end position="116"/>
    </location>
</feature>
<dbReference type="AlphaFoldDB" id="A0A7W4YK80"/>
<feature type="transmembrane region" description="Helical" evidence="2">
    <location>
        <begin position="496"/>
        <end position="514"/>
    </location>
</feature>
<feature type="transmembrane region" description="Helical" evidence="2">
    <location>
        <begin position="267"/>
        <end position="287"/>
    </location>
</feature>
<evidence type="ECO:0000313" key="3">
    <source>
        <dbReference type="EMBL" id="MBB2967419.1"/>
    </source>
</evidence>
<evidence type="ECO:0000256" key="1">
    <source>
        <dbReference type="SAM" id="MobiDB-lite"/>
    </source>
</evidence>
<keyword evidence="4" id="KW-1185">Reference proteome</keyword>
<evidence type="ECO:0000313" key="4">
    <source>
        <dbReference type="Proteomes" id="UP000538196"/>
    </source>
</evidence>
<organism evidence="3 4">
    <name type="scientific">Leifsonia aquatica</name>
    <name type="common">Corynebacterium aquaticum</name>
    <dbReference type="NCBI Taxonomy" id="144185"/>
    <lineage>
        <taxon>Bacteria</taxon>
        <taxon>Bacillati</taxon>
        <taxon>Actinomycetota</taxon>
        <taxon>Actinomycetes</taxon>
        <taxon>Micrococcales</taxon>
        <taxon>Microbacteriaceae</taxon>
        <taxon>Leifsonia</taxon>
    </lineage>
</organism>
<protein>
    <submittedName>
        <fullName evidence="3">ABC-2 type transport system permease protein</fullName>
    </submittedName>
</protein>
<feature type="transmembrane region" description="Helical" evidence="2">
    <location>
        <begin position="378"/>
        <end position="400"/>
    </location>
</feature>
<dbReference type="RefSeq" id="WP_183428495.1">
    <property type="nucleotide sequence ID" value="NZ_JACHVP010000002.1"/>
</dbReference>
<feature type="compositionally biased region" description="Low complexity" evidence="1">
    <location>
        <begin position="8"/>
        <end position="22"/>
    </location>
</feature>
<dbReference type="EMBL" id="JACHVP010000002">
    <property type="protein sequence ID" value="MBB2967419.1"/>
    <property type="molecule type" value="Genomic_DNA"/>
</dbReference>
<reference evidence="3 4" key="1">
    <citation type="submission" date="2020-08" db="EMBL/GenBank/DDBJ databases">
        <title>Sequencing the genomes of 1000 actinobacteria strains.</title>
        <authorList>
            <person name="Klenk H.-P."/>
        </authorList>
    </citation>
    <scope>NUCLEOTIDE SEQUENCE [LARGE SCALE GENOMIC DNA]</scope>
    <source>
        <strain evidence="3 4">DSM 20146</strain>
    </source>
</reference>
<keyword evidence="2" id="KW-1133">Transmembrane helix</keyword>
<dbReference type="Proteomes" id="UP000538196">
    <property type="component" value="Unassembled WGS sequence"/>
</dbReference>
<feature type="transmembrane region" description="Helical" evidence="2">
    <location>
        <begin position="465"/>
        <end position="489"/>
    </location>
</feature>
<keyword evidence="2" id="KW-0812">Transmembrane</keyword>
<feature type="transmembrane region" description="Helical" evidence="2">
    <location>
        <begin position="326"/>
        <end position="347"/>
    </location>
</feature>
<accession>A0A7W4YK80</accession>
<sequence length="567" mass="57777">MSATTATGRPAGHHSAAAPARAGGAGGTLGALLRQRLRRDRWQLVIWLVSIAVLALFSAAAIQQTYGDEASRTELLRLAIANPTVLLLRGLPAGTGLAAVTFFEIFTFLALLAGLMNTFLAVRHSRAEEESGRAELIGSTPAGRLLPTAATVVHGVLVDVVLALVTALGFIAAGLPAGGSLAAGAAVGGVGIAFLAVGLLLAQIMSTSRGANGFAAALVVLAYVLRGIGDATGTITGDGTHMVTGWLSWLSPIGWGEQFSPYSGANWWPLLLQLGFAAVLIAVTFWIQTVRDSGAGVIPERAGRRDALPTLRGPLGLAWRLQWPTILGWTIGGAATGALAGALGSVVSSSIANDPNLSDIRSAIGRIGAGGSGPLTQLFIAAIFSIVGVLAAACAVQAVIRLRQEEAAGTAEVMLTTPVSRVRWLFGFVVVGIVAVLLVLIAAALASGLSAVAAGEAAARIGDSFVAATAQLPVALVYLGVLTLVFVLLPSWTVAVGWATLGLGAFIGIFGGLIDLPDAVRHLSPFADVPVVVGHVDWTGGYWMLGIAVVALAAAAALIRRRDVAIG</sequence>
<feature type="transmembrane region" description="Helical" evidence="2">
    <location>
        <begin position="540"/>
        <end position="559"/>
    </location>
</feature>
<feature type="transmembrane region" description="Helical" evidence="2">
    <location>
        <begin position="424"/>
        <end position="445"/>
    </location>
</feature>
<feature type="transmembrane region" description="Helical" evidence="2">
    <location>
        <begin position="44"/>
        <end position="62"/>
    </location>
</feature>
<evidence type="ECO:0000256" key="2">
    <source>
        <dbReference type="SAM" id="Phobius"/>
    </source>
</evidence>
<name>A0A7W4YK80_LEIAQ</name>
<dbReference type="Pfam" id="PF12679">
    <property type="entry name" value="ABC2_membrane_2"/>
    <property type="match status" value="1"/>
</dbReference>
<comment type="caution">
    <text evidence="3">The sequence shown here is derived from an EMBL/GenBank/DDBJ whole genome shotgun (WGS) entry which is preliminary data.</text>
</comment>
<dbReference type="GO" id="GO:0005886">
    <property type="term" value="C:plasma membrane"/>
    <property type="evidence" value="ECO:0007669"/>
    <property type="project" value="UniProtKB-SubCell"/>
</dbReference>
<feature type="region of interest" description="Disordered" evidence="1">
    <location>
        <begin position="1"/>
        <end position="23"/>
    </location>
</feature>